<evidence type="ECO:0000256" key="1">
    <source>
        <dbReference type="SAM" id="SignalP"/>
    </source>
</evidence>
<proteinExistence type="predicted"/>
<dbReference type="PROSITE" id="PS51257">
    <property type="entry name" value="PROKAR_LIPOPROTEIN"/>
    <property type="match status" value="1"/>
</dbReference>
<dbReference type="Proteomes" id="UP001595999">
    <property type="component" value="Unassembled WGS sequence"/>
</dbReference>
<accession>A0ABV8ZWM5</accession>
<sequence length="287" mass="31219">MPTRPRLPALLPLLLLAACATPPNKPFSDFDQATRKVQLSTGNTLERIQHNARLNAVLTAPNAPLNPDTFRLQTGSGAGYDLAPALGQLQATLDTLALYARTLNGLAGDREAEARVDAAAQDLADSIQDLKRQGGNEDAAKILATAADALGRQLTAAQRQAALRKVMATAQPGLELLADNSHRALSMLPAYLTVIRDSLLRHANFSRPPYGSWQRYQFDLAIADRLRELERIEAALQASDQAIQGFPAANRQLLQNLDAPASSLQALRAFAAEARRLRDFYRELPDK</sequence>
<dbReference type="EMBL" id="JBHSEK010000016">
    <property type="protein sequence ID" value="MFC4491719.1"/>
    <property type="molecule type" value="Genomic_DNA"/>
</dbReference>
<keyword evidence="1" id="KW-0732">Signal</keyword>
<gene>
    <name evidence="2" type="ORF">ACFO0R_19080</name>
</gene>
<keyword evidence="3" id="KW-1185">Reference proteome</keyword>
<feature type="chain" id="PRO_5047381782" evidence="1">
    <location>
        <begin position="21"/>
        <end position="287"/>
    </location>
</feature>
<evidence type="ECO:0000313" key="2">
    <source>
        <dbReference type="EMBL" id="MFC4491719.1"/>
    </source>
</evidence>
<organism evidence="2 3">
    <name type="scientific">Chromobacterium aquaticum</name>
    <dbReference type="NCBI Taxonomy" id="467180"/>
    <lineage>
        <taxon>Bacteria</taxon>
        <taxon>Pseudomonadati</taxon>
        <taxon>Pseudomonadota</taxon>
        <taxon>Betaproteobacteria</taxon>
        <taxon>Neisseriales</taxon>
        <taxon>Chromobacteriaceae</taxon>
        <taxon>Chromobacterium</taxon>
    </lineage>
</organism>
<name>A0ABV8ZWM5_9NEIS</name>
<feature type="signal peptide" evidence="1">
    <location>
        <begin position="1"/>
        <end position="20"/>
    </location>
</feature>
<comment type="caution">
    <text evidence="2">The sequence shown here is derived from an EMBL/GenBank/DDBJ whole genome shotgun (WGS) entry which is preliminary data.</text>
</comment>
<protein>
    <submittedName>
        <fullName evidence="2">Uncharacterized protein</fullName>
    </submittedName>
</protein>
<evidence type="ECO:0000313" key="3">
    <source>
        <dbReference type="Proteomes" id="UP001595999"/>
    </source>
</evidence>
<reference evidence="3" key="1">
    <citation type="journal article" date="2019" name="Int. J. Syst. Evol. Microbiol.">
        <title>The Global Catalogue of Microorganisms (GCM) 10K type strain sequencing project: providing services to taxonomists for standard genome sequencing and annotation.</title>
        <authorList>
            <consortium name="The Broad Institute Genomics Platform"/>
            <consortium name="The Broad Institute Genome Sequencing Center for Infectious Disease"/>
            <person name="Wu L."/>
            <person name="Ma J."/>
        </authorList>
    </citation>
    <scope>NUCLEOTIDE SEQUENCE [LARGE SCALE GENOMIC DNA]</scope>
    <source>
        <strain evidence="3">CGMCC 4.7608</strain>
    </source>
</reference>
<dbReference type="RefSeq" id="WP_231460997.1">
    <property type="nucleotide sequence ID" value="NZ_JAJOHW010000013.1"/>
</dbReference>